<dbReference type="GO" id="GO:0003677">
    <property type="term" value="F:DNA binding"/>
    <property type="evidence" value="ECO:0007669"/>
    <property type="project" value="InterPro"/>
</dbReference>
<gene>
    <name evidence="2" type="ORF">RM53_08470</name>
</gene>
<dbReference type="STRING" id="172043.RM53_08470"/>
<dbReference type="Gene3D" id="1.10.260.40">
    <property type="entry name" value="lambda repressor-like DNA-binding domains"/>
    <property type="match status" value="1"/>
</dbReference>
<evidence type="ECO:0000313" key="2">
    <source>
        <dbReference type="EMBL" id="KIC58429.1"/>
    </source>
</evidence>
<dbReference type="EMBL" id="JWSY01000011">
    <property type="protein sequence ID" value="KIC58429.1"/>
    <property type="molecule type" value="Genomic_DNA"/>
</dbReference>
<comment type="caution">
    <text evidence="2">The sequence shown here is derived from an EMBL/GenBank/DDBJ whole genome shotgun (WGS) entry which is preliminary data.</text>
</comment>
<dbReference type="SUPFAM" id="SSF47413">
    <property type="entry name" value="lambda repressor-like DNA-binding domains"/>
    <property type="match status" value="1"/>
</dbReference>
<dbReference type="AlphaFoldDB" id="A0A0B4CB48"/>
<accession>A0A0B4CB48</accession>
<dbReference type="InterPro" id="IPR010982">
    <property type="entry name" value="Lambda_DNA-bd_dom_sf"/>
</dbReference>
<dbReference type="InterPro" id="IPR001387">
    <property type="entry name" value="Cro/C1-type_HTH"/>
</dbReference>
<reference evidence="2 3" key="1">
    <citation type="submission" date="2014-12" db="EMBL/GenBank/DDBJ databases">
        <title>Genome sequencing of Brevundimonas nasdae TPW30.</title>
        <authorList>
            <person name="Tan P.W."/>
            <person name="Chan K.-G."/>
        </authorList>
    </citation>
    <scope>NUCLEOTIDE SEQUENCE [LARGE SCALE GENOMIC DNA]</scope>
    <source>
        <strain evidence="2 3">TPW30</strain>
    </source>
</reference>
<dbReference type="Proteomes" id="UP000031166">
    <property type="component" value="Unassembled WGS sequence"/>
</dbReference>
<proteinExistence type="predicted"/>
<name>A0A0B4CB48_9CAUL</name>
<evidence type="ECO:0000313" key="3">
    <source>
        <dbReference type="Proteomes" id="UP000031166"/>
    </source>
</evidence>
<sequence length="113" mass="12333">MTHIAPPGAFDTNLGQVVRDRRTALDMSQDALAADLSISAPVLRRVEQGLTSLPVADLLRVAGILQIDLHALLQEPQIREQSDASRLVAGWLMIESAKDRRAVLDFLHTLVGD</sequence>
<dbReference type="RefSeq" id="WP_039245897.1">
    <property type="nucleotide sequence ID" value="NZ_JWSY01000011.1"/>
</dbReference>
<dbReference type="Pfam" id="PF13560">
    <property type="entry name" value="HTH_31"/>
    <property type="match status" value="1"/>
</dbReference>
<feature type="domain" description="HTH cro/C1-type" evidence="1">
    <location>
        <begin position="18"/>
        <end position="72"/>
    </location>
</feature>
<evidence type="ECO:0000259" key="1">
    <source>
        <dbReference type="PROSITE" id="PS50943"/>
    </source>
</evidence>
<dbReference type="SMART" id="SM00530">
    <property type="entry name" value="HTH_XRE"/>
    <property type="match status" value="1"/>
</dbReference>
<protein>
    <recommendedName>
        <fullName evidence="1">HTH cro/C1-type domain-containing protein</fullName>
    </recommendedName>
</protein>
<dbReference type="CDD" id="cd00093">
    <property type="entry name" value="HTH_XRE"/>
    <property type="match status" value="1"/>
</dbReference>
<organism evidence="2 3">
    <name type="scientific">Brevundimonas nasdae</name>
    <dbReference type="NCBI Taxonomy" id="172043"/>
    <lineage>
        <taxon>Bacteria</taxon>
        <taxon>Pseudomonadati</taxon>
        <taxon>Pseudomonadota</taxon>
        <taxon>Alphaproteobacteria</taxon>
        <taxon>Caulobacterales</taxon>
        <taxon>Caulobacteraceae</taxon>
        <taxon>Brevundimonas</taxon>
    </lineage>
</organism>
<dbReference type="PROSITE" id="PS50943">
    <property type="entry name" value="HTH_CROC1"/>
    <property type="match status" value="1"/>
</dbReference>